<dbReference type="Proteomes" id="UP000626697">
    <property type="component" value="Unassembled WGS sequence"/>
</dbReference>
<dbReference type="RefSeq" id="WP_182503616.1">
    <property type="nucleotide sequence ID" value="NZ_JACJHX010000015.1"/>
</dbReference>
<evidence type="ECO:0008006" key="3">
    <source>
        <dbReference type="Google" id="ProtNLM"/>
    </source>
</evidence>
<evidence type="ECO:0000313" key="2">
    <source>
        <dbReference type="Proteomes" id="UP000626697"/>
    </source>
</evidence>
<keyword evidence="2" id="KW-1185">Reference proteome</keyword>
<sequence length="105" mass="12720">MDRKSLLDSLERTIEILKMKKRYSQYELYNDRKLLAMLIEEHEMNIVFEETAWENAKKMNEEYSIVDWRSFELVKAQGLATYIHLYQEDLNLYKRLVAEHSDQIA</sequence>
<accession>A0ABR6CVA9</accession>
<gene>
    <name evidence="1" type="ORF">HNP81_003865</name>
</gene>
<organism evidence="1 2">
    <name type="scientific">Peribacillus huizhouensis</name>
    <dbReference type="NCBI Taxonomy" id="1501239"/>
    <lineage>
        <taxon>Bacteria</taxon>
        <taxon>Bacillati</taxon>
        <taxon>Bacillota</taxon>
        <taxon>Bacilli</taxon>
        <taxon>Bacillales</taxon>
        <taxon>Bacillaceae</taxon>
        <taxon>Peribacillus</taxon>
    </lineage>
</organism>
<comment type="caution">
    <text evidence="1">The sequence shown here is derived from an EMBL/GenBank/DDBJ whole genome shotgun (WGS) entry which is preliminary data.</text>
</comment>
<proteinExistence type="predicted"/>
<protein>
    <recommendedName>
        <fullName evidence="3">DUF86 domain-containing protein</fullName>
    </recommendedName>
</protein>
<dbReference type="EMBL" id="JACJHX010000015">
    <property type="protein sequence ID" value="MBA9028545.1"/>
    <property type="molecule type" value="Genomic_DNA"/>
</dbReference>
<reference evidence="1 2" key="1">
    <citation type="submission" date="2020-08" db="EMBL/GenBank/DDBJ databases">
        <title>Genomic Encyclopedia of Type Strains, Phase IV (KMG-IV): sequencing the most valuable type-strain genomes for metagenomic binning, comparative biology and taxonomic classification.</title>
        <authorList>
            <person name="Goeker M."/>
        </authorList>
    </citation>
    <scope>NUCLEOTIDE SEQUENCE [LARGE SCALE GENOMIC DNA]</scope>
    <source>
        <strain evidence="1 2">DSM 105481</strain>
    </source>
</reference>
<evidence type="ECO:0000313" key="1">
    <source>
        <dbReference type="EMBL" id="MBA9028545.1"/>
    </source>
</evidence>
<name>A0ABR6CVA9_9BACI</name>